<gene>
    <name evidence="2" type="ORF">FYJ79_01110</name>
</gene>
<comment type="caution">
    <text evidence="2">The sequence shown here is derived from an EMBL/GenBank/DDBJ whole genome shotgun (WGS) entry which is preliminary data.</text>
</comment>
<dbReference type="RefSeq" id="WP_326803009.1">
    <property type="nucleotide sequence ID" value="NZ_VUNM01000001.1"/>
</dbReference>
<feature type="domain" description="Insertion element IS150 protein InsJ-like helix-turn-helix" evidence="1">
    <location>
        <begin position="8"/>
        <end position="55"/>
    </location>
</feature>
<dbReference type="Proteomes" id="UP000442619">
    <property type="component" value="Unassembled WGS sequence"/>
</dbReference>
<keyword evidence="3" id="KW-1185">Reference proteome</keyword>
<sequence>MHPSLETKLEILHRCFKEREDIKSISEEYGYSRTSIYSWRKLYLSGGAAAIMNKKKDLPRGALIVNEDVDKGSDNNIELAAKIRDL</sequence>
<accession>A0A844FRJ7</accession>
<dbReference type="AlphaFoldDB" id="A0A844FRJ7"/>
<dbReference type="InterPro" id="IPR055247">
    <property type="entry name" value="InsJ-like_HTH"/>
</dbReference>
<dbReference type="EMBL" id="VUNM01000001">
    <property type="protein sequence ID" value="MST88206.1"/>
    <property type="molecule type" value="Genomic_DNA"/>
</dbReference>
<dbReference type="GO" id="GO:0043565">
    <property type="term" value="F:sequence-specific DNA binding"/>
    <property type="evidence" value="ECO:0007669"/>
    <property type="project" value="InterPro"/>
</dbReference>
<proteinExistence type="predicted"/>
<organism evidence="2 3">
    <name type="scientific">Sharpea porci</name>
    <dbReference type="NCBI Taxonomy" id="2652286"/>
    <lineage>
        <taxon>Bacteria</taxon>
        <taxon>Bacillati</taxon>
        <taxon>Bacillota</taxon>
        <taxon>Erysipelotrichia</taxon>
        <taxon>Erysipelotrichales</taxon>
        <taxon>Coprobacillaceae</taxon>
        <taxon>Sharpea</taxon>
    </lineage>
</organism>
<dbReference type="InterPro" id="IPR010921">
    <property type="entry name" value="Trp_repressor/repl_initiator"/>
</dbReference>
<evidence type="ECO:0000313" key="2">
    <source>
        <dbReference type="EMBL" id="MST88206.1"/>
    </source>
</evidence>
<protein>
    <submittedName>
        <fullName evidence="2">Helix-turn-helix domain-containing protein</fullName>
    </submittedName>
</protein>
<dbReference type="SUPFAM" id="SSF48295">
    <property type="entry name" value="TrpR-like"/>
    <property type="match status" value="1"/>
</dbReference>
<reference evidence="2 3" key="1">
    <citation type="submission" date="2019-08" db="EMBL/GenBank/DDBJ databases">
        <title>In-depth cultivation of the pig gut microbiome towards novel bacterial diversity and tailored functional studies.</title>
        <authorList>
            <person name="Wylensek D."/>
            <person name="Hitch T.C.A."/>
            <person name="Clavel T."/>
        </authorList>
    </citation>
    <scope>NUCLEOTIDE SEQUENCE [LARGE SCALE GENOMIC DNA]</scope>
    <source>
        <strain evidence="2 3">CA-Schmier-601-WT-3</strain>
    </source>
</reference>
<name>A0A844FRJ7_9FIRM</name>
<evidence type="ECO:0000313" key="3">
    <source>
        <dbReference type="Proteomes" id="UP000442619"/>
    </source>
</evidence>
<dbReference type="Pfam" id="PF13518">
    <property type="entry name" value="HTH_28"/>
    <property type="match status" value="1"/>
</dbReference>
<evidence type="ECO:0000259" key="1">
    <source>
        <dbReference type="Pfam" id="PF13518"/>
    </source>
</evidence>